<evidence type="ECO:0000256" key="1">
    <source>
        <dbReference type="ARBA" id="ARBA00022729"/>
    </source>
</evidence>
<dbReference type="Pfam" id="PF03480">
    <property type="entry name" value="DctP"/>
    <property type="match status" value="1"/>
</dbReference>
<dbReference type="Proteomes" id="UP000440224">
    <property type="component" value="Unassembled WGS sequence"/>
</dbReference>
<dbReference type="NCBIfam" id="NF037995">
    <property type="entry name" value="TRAP_S1"/>
    <property type="match status" value="1"/>
</dbReference>
<dbReference type="EMBL" id="WJIE01000003">
    <property type="protein sequence ID" value="MRG92619.1"/>
    <property type="molecule type" value="Genomic_DNA"/>
</dbReference>
<evidence type="ECO:0000313" key="3">
    <source>
        <dbReference type="Proteomes" id="UP000440224"/>
    </source>
</evidence>
<dbReference type="InterPro" id="IPR038404">
    <property type="entry name" value="TRAP_DctP_sf"/>
</dbReference>
<keyword evidence="1" id="KW-0732">Signal</keyword>
<dbReference type="OrthoDB" id="9794826at2"/>
<dbReference type="PANTHER" id="PTHR33376:SF4">
    <property type="entry name" value="SIALIC ACID-BINDING PERIPLASMIC PROTEIN SIAP"/>
    <property type="match status" value="1"/>
</dbReference>
<dbReference type="InterPro" id="IPR018389">
    <property type="entry name" value="DctP_fam"/>
</dbReference>
<evidence type="ECO:0000313" key="2">
    <source>
        <dbReference type="EMBL" id="MRG92619.1"/>
    </source>
</evidence>
<proteinExistence type="predicted"/>
<gene>
    <name evidence="2" type="ORF">GF068_11860</name>
</gene>
<name>A0A6N7PL14_9BACT</name>
<protein>
    <recommendedName>
        <fullName evidence="4">C4-dicarboxylate ABC transporter substrate-binding protein</fullName>
    </recommendedName>
</protein>
<evidence type="ECO:0008006" key="4">
    <source>
        <dbReference type="Google" id="ProtNLM"/>
    </source>
</evidence>
<reference evidence="2 3" key="1">
    <citation type="submission" date="2019-10" db="EMBL/GenBank/DDBJ databases">
        <title>A soil myxobacterium in the family Polyangiaceae.</title>
        <authorList>
            <person name="Li Y."/>
            <person name="Wang J."/>
        </authorList>
    </citation>
    <scope>NUCLEOTIDE SEQUENCE [LARGE SCALE GENOMIC DNA]</scope>
    <source>
        <strain evidence="2 3">DSM 14734</strain>
    </source>
</reference>
<keyword evidence="3" id="KW-1185">Reference proteome</keyword>
<accession>A0A6N7PL14</accession>
<dbReference type="GO" id="GO:0055085">
    <property type="term" value="P:transmembrane transport"/>
    <property type="evidence" value="ECO:0007669"/>
    <property type="project" value="InterPro"/>
</dbReference>
<dbReference type="PANTHER" id="PTHR33376">
    <property type="match status" value="1"/>
</dbReference>
<comment type="caution">
    <text evidence="2">The sequence shown here is derived from an EMBL/GenBank/DDBJ whole genome shotgun (WGS) entry which is preliminary data.</text>
</comment>
<organism evidence="2 3">
    <name type="scientific">Polyangium spumosum</name>
    <dbReference type="NCBI Taxonomy" id="889282"/>
    <lineage>
        <taxon>Bacteria</taxon>
        <taxon>Pseudomonadati</taxon>
        <taxon>Myxococcota</taxon>
        <taxon>Polyangia</taxon>
        <taxon>Polyangiales</taxon>
        <taxon>Polyangiaceae</taxon>
        <taxon>Polyangium</taxon>
    </lineage>
</organism>
<dbReference type="Gene3D" id="3.40.190.170">
    <property type="entry name" value="Bacterial extracellular solute-binding protein, family 7"/>
    <property type="match status" value="1"/>
</dbReference>
<dbReference type="AlphaFoldDB" id="A0A6N7PL14"/>
<sequence length="375" mass="40256">MRAGRACLFESDELRYTNMRRPGETLETRRVRGSEEPRRRLLMMLRRAMVKLLGALTVLAGIGASQDASAADVIKIGTLAPKSSPWGQVFSVWEKAVKEKSGGRLELQFFYNGQQGDEGAMVGKMKAGQLDGAAVTAVGLGKVYKPILALQMPGLFSSWAKLDAAREAMRPEFEKGAADAGFRILGWGDVGRAHLMSKGFAIRSPGDFAGKKPYVWRDDAAMPVFFQVVGGVTPVPLNIPEVLPNLNTGAINVLVAPALAAEQLQWASKLDHIVADTSGFAIGALVVNSKKIDALPGDLKAILQDTGKVAANALTQRIRKEDDAAFGRLKGKMTVVELTADEKAKWQGLFKQVRGRLTQGTFAPGLVAKLEGLGG</sequence>